<reference evidence="2 3" key="1">
    <citation type="journal article" date="2018" name="Nat. Ecol. Evol.">
        <title>Pezizomycetes genomes reveal the molecular basis of ectomycorrhizal truffle lifestyle.</title>
        <authorList>
            <person name="Murat C."/>
            <person name="Payen T."/>
            <person name="Noel B."/>
            <person name="Kuo A."/>
            <person name="Morin E."/>
            <person name="Chen J."/>
            <person name="Kohler A."/>
            <person name="Krizsan K."/>
            <person name="Balestrini R."/>
            <person name="Da Silva C."/>
            <person name="Montanini B."/>
            <person name="Hainaut M."/>
            <person name="Levati E."/>
            <person name="Barry K.W."/>
            <person name="Belfiori B."/>
            <person name="Cichocki N."/>
            <person name="Clum A."/>
            <person name="Dockter R.B."/>
            <person name="Fauchery L."/>
            <person name="Guy J."/>
            <person name="Iotti M."/>
            <person name="Le Tacon F."/>
            <person name="Lindquist E.A."/>
            <person name="Lipzen A."/>
            <person name="Malagnac F."/>
            <person name="Mello A."/>
            <person name="Molinier V."/>
            <person name="Miyauchi S."/>
            <person name="Poulain J."/>
            <person name="Riccioni C."/>
            <person name="Rubini A."/>
            <person name="Sitrit Y."/>
            <person name="Splivallo R."/>
            <person name="Traeger S."/>
            <person name="Wang M."/>
            <person name="Zifcakova L."/>
            <person name="Wipf D."/>
            <person name="Zambonelli A."/>
            <person name="Paolocci F."/>
            <person name="Nowrousian M."/>
            <person name="Ottonello S."/>
            <person name="Baldrian P."/>
            <person name="Spatafora J.W."/>
            <person name="Henrissat B."/>
            <person name="Nagy L.G."/>
            <person name="Aury J.M."/>
            <person name="Wincker P."/>
            <person name="Grigoriev I.V."/>
            <person name="Bonfante P."/>
            <person name="Martin F.M."/>
        </authorList>
    </citation>
    <scope>NUCLEOTIDE SEQUENCE [LARGE SCALE GENOMIC DNA]</scope>
    <source>
        <strain evidence="2 3">120613-1</strain>
    </source>
</reference>
<keyword evidence="3" id="KW-1185">Reference proteome</keyword>
<evidence type="ECO:0000256" key="1">
    <source>
        <dbReference type="SAM" id="MobiDB-lite"/>
    </source>
</evidence>
<organism evidence="2 3">
    <name type="scientific">Choiromyces venosus 120613-1</name>
    <dbReference type="NCBI Taxonomy" id="1336337"/>
    <lineage>
        <taxon>Eukaryota</taxon>
        <taxon>Fungi</taxon>
        <taxon>Dikarya</taxon>
        <taxon>Ascomycota</taxon>
        <taxon>Pezizomycotina</taxon>
        <taxon>Pezizomycetes</taxon>
        <taxon>Pezizales</taxon>
        <taxon>Tuberaceae</taxon>
        <taxon>Choiromyces</taxon>
    </lineage>
</organism>
<name>A0A3N4IY85_9PEZI</name>
<gene>
    <name evidence="2" type="ORF">L873DRAFT_1795911</name>
</gene>
<dbReference type="Proteomes" id="UP000276215">
    <property type="component" value="Unassembled WGS sequence"/>
</dbReference>
<accession>A0A3N4IY85</accession>
<dbReference type="EMBL" id="ML120557">
    <property type="protein sequence ID" value="RPA89758.1"/>
    <property type="molecule type" value="Genomic_DNA"/>
</dbReference>
<feature type="region of interest" description="Disordered" evidence="1">
    <location>
        <begin position="195"/>
        <end position="239"/>
    </location>
</feature>
<proteinExistence type="predicted"/>
<evidence type="ECO:0000313" key="2">
    <source>
        <dbReference type="EMBL" id="RPA89758.1"/>
    </source>
</evidence>
<dbReference type="AlphaFoldDB" id="A0A3N4IY85"/>
<protein>
    <submittedName>
        <fullName evidence="2">Uncharacterized protein</fullName>
    </submittedName>
</protein>
<sequence length="239" mass="25798">MGPLLCHGMIFGSLFAEGSDNYEEKKGHAPPTLLGMKPPGAAAVHASAGIALLQLLYKGKLVMLEWIMDNSDKTWFPQEILPFSGTGWKSQLLKGMVKKPRNKTTSSPVFRNGALIAGFLPDVDTPPGTPPGTGKSSLSLAVANLLRLKVSILSLASKTPSDAGRASLFETLPPRLLEDVDIAKPFMRMHAERNFSATTSEHEDESSIDTSGILTPPPPTPSPSILRSWRRKQDSPQET</sequence>
<dbReference type="STRING" id="1336337.A0A3N4IY85"/>
<evidence type="ECO:0000313" key="3">
    <source>
        <dbReference type="Proteomes" id="UP000276215"/>
    </source>
</evidence>